<gene>
    <name evidence="2" type="ORF">DT603_03405</name>
</gene>
<dbReference type="PANTHER" id="PTHR34599">
    <property type="entry name" value="PEROXIDASE-RELATED"/>
    <property type="match status" value="1"/>
</dbReference>
<protein>
    <recommendedName>
        <fullName evidence="4">PAP2 superfamily protein</fullName>
    </recommendedName>
</protein>
<feature type="region of interest" description="Disordered" evidence="1">
    <location>
        <begin position="1"/>
        <end position="33"/>
    </location>
</feature>
<name>A0ABX0AF70_9GAMM</name>
<reference evidence="2 3" key="1">
    <citation type="submission" date="2018-07" db="EMBL/GenBank/DDBJ databases">
        <title>Whole genome Sequencing of Pseudoxanthomonas gei KCTC 32298 (T).</title>
        <authorList>
            <person name="Kumar S."/>
            <person name="Bansal K."/>
            <person name="Kaur A."/>
            <person name="Patil P."/>
            <person name="Sharma S."/>
            <person name="Patil P.B."/>
        </authorList>
    </citation>
    <scope>NUCLEOTIDE SEQUENCE [LARGE SCALE GENOMIC DNA]</scope>
    <source>
        <strain evidence="2 3">KCTC 32298</strain>
    </source>
</reference>
<dbReference type="Proteomes" id="UP001429354">
    <property type="component" value="Unassembled WGS sequence"/>
</dbReference>
<comment type="caution">
    <text evidence="2">The sequence shown here is derived from an EMBL/GenBank/DDBJ whole genome shotgun (WGS) entry which is preliminary data.</text>
</comment>
<evidence type="ECO:0008006" key="4">
    <source>
        <dbReference type="Google" id="ProtNLM"/>
    </source>
</evidence>
<dbReference type="InterPro" id="IPR036938">
    <property type="entry name" value="PAP2/HPO_sf"/>
</dbReference>
<accession>A0ABX0AF70</accession>
<dbReference type="InterPro" id="IPR052559">
    <property type="entry name" value="V-haloperoxidase"/>
</dbReference>
<feature type="compositionally biased region" description="Low complexity" evidence="1">
    <location>
        <begin position="1"/>
        <end position="22"/>
    </location>
</feature>
<organism evidence="2 3">
    <name type="scientific">Pseudoxanthomonas gei</name>
    <dbReference type="NCBI Taxonomy" id="1383030"/>
    <lineage>
        <taxon>Bacteria</taxon>
        <taxon>Pseudomonadati</taxon>
        <taxon>Pseudomonadota</taxon>
        <taxon>Gammaproteobacteria</taxon>
        <taxon>Lysobacterales</taxon>
        <taxon>Lysobacteraceae</taxon>
        <taxon>Pseudoxanthomonas</taxon>
    </lineage>
</organism>
<dbReference type="Gene3D" id="1.10.606.20">
    <property type="match status" value="1"/>
</dbReference>
<evidence type="ECO:0000313" key="2">
    <source>
        <dbReference type="EMBL" id="NDK37884.1"/>
    </source>
</evidence>
<dbReference type="PANTHER" id="PTHR34599:SF1">
    <property type="entry name" value="PHOSPHATIDIC ACID PHOSPHATASE TYPE 2_HALOPEROXIDASE DOMAIN-CONTAINING PROTEIN"/>
    <property type="match status" value="1"/>
</dbReference>
<evidence type="ECO:0000256" key="1">
    <source>
        <dbReference type="SAM" id="MobiDB-lite"/>
    </source>
</evidence>
<dbReference type="EMBL" id="QOVG01000002">
    <property type="protein sequence ID" value="NDK37884.1"/>
    <property type="molecule type" value="Genomic_DNA"/>
</dbReference>
<keyword evidence="3" id="KW-1185">Reference proteome</keyword>
<evidence type="ECO:0000313" key="3">
    <source>
        <dbReference type="Proteomes" id="UP001429354"/>
    </source>
</evidence>
<dbReference type="RefSeq" id="WP_162348456.1">
    <property type="nucleotide sequence ID" value="NZ_QOVG01000002.1"/>
</dbReference>
<dbReference type="SUPFAM" id="SSF48317">
    <property type="entry name" value="Acid phosphatase/Vanadium-dependent haloperoxidase"/>
    <property type="match status" value="1"/>
</dbReference>
<proteinExistence type="predicted"/>
<sequence length="453" mass="48316">MSQTTHSPHRAPTAAATTVPDTHGPRPRGASLRSPRRWLLASALTLVAPATAWADAVTDWNAQANQVIATAGGAPQQFRIFAMVHIAVHDALNAIDRRYRPYTVISPGNPNASPDAAVARAARDVLVATLPTRADVVNAAYTAYIAALPACPAALPGCVSAGEAVGANAAAAILALRQADGSATPHVPYTLAPAAGVYQPTLPLPAAPAPYPQYGGWGSVTPFGLVSSMQFRAGGSPFLNLRGKAYARDYNEVKQVGSFAVRNAAPDSEESRIARFWPGGGQNLNGFTRVILAGRSSDPWDNARLYAVMNMAVSDALVVTFRGKYHYNFWRPYTAIRWANDGNPGTAPDPEWTSYITTPPYPDYTCGLPSTIGAATEVLRDTFRTDEVPFTYTATGLPPAVSRSYTRLSQAADESASARVYGGIHFRTGCTAAVELGEKVGRYMFRTQLRKLH</sequence>
<dbReference type="CDD" id="cd03398">
    <property type="entry name" value="PAP2_haloperoxidase"/>
    <property type="match status" value="1"/>
</dbReference>